<evidence type="ECO:0000313" key="3">
    <source>
        <dbReference type="Proteomes" id="UP000284842"/>
    </source>
</evidence>
<feature type="compositionally biased region" description="Polar residues" evidence="1">
    <location>
        <begin position="438"/>
        <end position="447"/>
    </location>
</feature>
<feature type="region of interest" description="Disordered" evidence="1">
    <location>
        <begin position="383"/>
        <end position="479"/>
    </location>
</feature>
<gene>
    <name evidence="2" type="ORF">CVT24_008602</name>
</gene>
<name>A0A409VB97_9AGAR</name>
<evidence type="ECO:0000256" key="1">
    <source>
        <dbReference type="SAM" id="MobiDB-lite"/>
    </source>
</evidence>
<feature type="compositionally biased region" description="Low complexity" evidence="1">
    <location>
        <begin position="399"/>
        <end position="415"/>
    </location>
</feature>
<feature type="compositionally biased region" description="Polar residues" evidence="1">
    <location>
        <begin position="98"/>
        <end position="119"/>
    </location>
</feature>
<feature type="compositionally biased region" description="Basic and acidic residues" evidence="1">
    <location>
        <begin position="467"/>
        <end position="479"/>
    </location>
</feature>
<accession>A0A409VB97</accession>
<comment type="caution">
    <text evidence="2">The sequence shown here is derived from an EMBL/GenBank/DDBJ whole genome shotgun (WGS) entry which is preliminary data.</text>
</comment>
<dbReference type="InParanoid" id="A0A409VB97"/>
<dbReference type="AlphaFoldDB" id="A0A409VB97"/>
<dbReference type="Proteomes" id="UP000284842">
    <property type="component" value="Unassembled WGS sequence"/>
</dbReference>
<reference evidence="2 3" key="1">
    <citation type="journal article" date="2018" name="Evol. Lett.">
        <title>Horizontal gene cluster transfer increased hallucinogenic mushroom diversity.</title>
        <authorList>
            <person name="Reynolds H.T."/>
            <person name="Vijayakumar V."/>
            <person name="Gluck-Thaler E."/>
            <person name="Korotkin H.B."/>
            <person name="Matheny P.B."/>
            <person name="Slot J.C."/>
        </authorList>
    </citation>
    <scope>NUCLEOTIDE SEQUENCE [LARGE SCALE GENOMIC DNA]</scope>
    <source>
        <strain evidence="2 3">2629</strain>
    </source>
</reference>
<feature type="region of interest" description="Disordered" evidence="1">
    <location>
        <begin position="68"/>
        <end position="159"/>
    </location>
</feature>
<dbReference type="OrthoDB" id="3262173at2759"/>
<dbReference type="EMBL" id="NHTK01006090">
    <property type="protein sequence ID" value="PPQ64226.1"/>
    <property type="molecule type" value="Genomic_DNA"/>
</dbReference>
<feature type="compositionally biased region" description="Basic and acidic residues" evidence="1">
    <location>
        <begin position="77"/>
        <end position="95"/>
    </location>
</feature>
<organism evidence="2 3">
    <name type="scientific">Panaeolus cyanescens</name>
    <dbReference type="NCBI Taxonomy" id="181874"/>
    <lineage>
        <taxon>Eukaryota</taxon>
        <taxon>Fungi</taxon>
        <taxon>Dikarya</taxon>
        <taxon>Basidiomycota</taxon>
        <taxon>Agaricomycotina</taxon>
        <taxon>Agaricomycetes</taxon>
        <taxon>Agaricomycetidae</taxon>
        <taxon>Agaricales</taxon>
        <taxon>Agaricineae</taxon>
        <taxon>Galeropsidaceae</taxon>
        <taxon>Panaeolus</taxon>
    </lineage>
</organism>
<dbReference type="STRING" id="181874.A0A409VB97"/>
<protein>
    <submittedName>
        <fullName evidence="2">Uncharacterized protein</fullName>
    </submittedName>
</protein>
<evidence type="ECO:0000313" key="2">
    <source>
        <dbReference type="EMBL" id="PPQ64226.1"/>
    </source>
</evidence>
<keyword evidence="3" id="KW-1185">Reference proteome</keyword>
<proteinExistence type="predicted"/>
<sequence length="508" mass="55962">MEGNVSLASSERLVTYLDRKKRKRAEYVYHYYPQLPRHRDLIFTSSFTIITVLLPAWIPDLQHHLSSLPGPSPVKRARNDSEEPAVKAPTKEKKSTHSRSTSSVNLKQALQQVANTSPSDENKKPESVAARSVAKKPKSRAKSVAADDDNDDNASVADSVISNVTNSGKIRRSEAERIEYFKNQPECGTMDLHAVQCLRCGKSVNLGKKQTYAVRPWEIHRSRCDQKPAQNVPTTPAVKAGASVADALHLESSPIIPPTFFATPSAPSRPRLTEEQRKEFLENDKQIEKVEKHRVCCYKCHNWVDLSPTQTYSSKNWISHKLKCADAVPSNRVAAAKRKLLIVNDAQAKSFTPKSIECALCGTCVALEGEGDFNLTKWDEHKSGCKKAPPLSRGESINSPAFASRFSRPPASASSDGTLVASGSGNVAAKANPLMASPTLSTDQSSLKRSRDEFEASQGTSTDCTEGGEKKADAEERPSIRRKLSHMDFSWLMLPFQSLVRGFKDSLS</sequence>